<dbReference type="AlphaFoldDB" id="A0AAV5A478"/>
<dbReference type="EMBL" id="BPWL01000004">
    <property type="protein sequence ID" value="GJJ09466.1"/>
    <property type="molecule type" value="Genomic_DNA"/>
</dbReference>
<feature type="transmembrane region" description="Helical" evidence="6">
    <location>
        <begin position="536"/>
        <end position="557"/>
    </location>
</feature>
<name>A0AAV5A478_9AGAM</name>
<evidence type="ECO:0000256" key="2">
    <source>
        <dbReference type="ARBA" id="ARBA00022692"/>
    </source>
</evidence>
<evidence type="ECO:0000256" key="4">
    <source>
        <dbReference type="ARBA" id="ARBA00023136"/>
    </source>
</evidence>
<dbReference type="PANTHER" id="PTHR11706">
    <property type="entry name" value="SOLUTE CARRIER PROTEIN FAMILY 11 MEMBER"/>
    <property type="match status" value="1"/>
</dbReference>
<accession>A0AAV5A478</accession>
<dbReference type="Proteomes" id="UP001050691">
    <property type="component" value="Unassembled WGS sequence"/>
</dbReference>
<feature type="transmembrane region" description="Helical" evidence="6">
    <location>
        <begin position="242"/>
        <end position="262"/>
    </location>
</feature>
<keyword evidence="3 6" id="KW-1133">Transmembrane helix</keyword>
<evidence type="ECO:0000256" key="3">
    <source>
        <dbReference type="ARBA" id="ARBA00022989"/>
    </source>
</evidence>
<evidence type="ECO:0000313" key="8">
    <source>
        <dbReference type="Proteomes" id="UP001050691"/>
    </source>
</evidence>
<sequence>MFAASHEDLSNMGDEEDFSTTGQSTHDLNSDSQVSSRDSRRSKLWSALSKAFYTTVYHFKRHAGAGVMASVAYFDPGNWSVDLQAGSDFGYKLLFVILLAGVTAIVLQVLACRLGCVTGLDLASHCRVLLHDHPRHPRLVRRLVLYPLYVLAETAIIATDLAELLGSAIALNLIFPSLPLWAGVILTSLDVLVILAISDDDKGRPARLFELIIVLLAIKVDPRWGEVFMGFLPSKTLIKPSALYTSIGILGATVMPHALFLGSSLATLNRVSVAPAVLPSGTIQTESYSRRVVKYVRSLFYLNGYSEQDAPDRTTRHEHRNNNSYEFVSAHLKHGMVDIIMSLSVFAIPINSASVLTAVLLRILVLAGAVFFFNSGDSETDLGDSAGLFSVHDLIRERLGKSAALLFAFALLAAGQSASITATLTGQIVSEGFIEWKVSPFIRRLVTRLLGLIPSTLVAALIGRNGIDQLLIASQVALSIVLPFVVFPLVYLTSSHVVMTVKVPLDPPSPPGSSTQIVKTPSVVPVKEVDYRNGKIMMTIGYLLFCLIVAANIYALVTL</sequence>
<feature type="transmembrane region" description="Helical" evidence="6">
    <location>
        <begin position="93"/>
        <end position="122"/>
    </location>
</feature>
<organism evidence="7 8">
    <name type="scientific">Clathrus columnatus</name>
    <dbReference type="NCBI Taxonomy" id="1419009"/>
    <lineage>
        <taxon>Eukaryota</taxon>
        <taxon>Fungi</taxon>
        <taxon>Dikarya</taxon>
        <taxon>Basidiomycota</taxon>
        <taxon>Agaricomycotina</taxon>
        <taxon>Agaricomycetes</taxon>
        <taxon>Phallomycetidae</taxon>
        <taxon>Phallales</taxon>
        <taxon>Clathraceae</taxon>
        <taxon>Clathrus</taxon>
    </lineage>
</organism>
<feature type="transmembrane region" description="Helical" evidence="6">
    <location>
        <begin position="343"/>
        <end position="373"/>
    </location>
</feature>
<dbReference type="GO" id="GO:0015086">
    <property type="term" value="F:cadmium ion transmembrane transporter activity"/>
    <property type="evidence" value="ECO:0007669"/>
    <property type="project" value="TreeGrafter"/>
</dbReference>
<reference evidence="7" key="1">
    <citation type="submission" date="2021-10" db="EMBL/GenBank/DDBJ databases">
        <title>De novo Genome Assembly of Clathrus columnatus (Basidiomycota, Fungi) Using Illumina and Nanopore Sequence Data.</title>
        <authorList>
            <person name="Ogiso-Tanaka E."/>
            <person name="Itagaki H."/>
            <person name="Hosoya T."/>
            <person name="Hosaka K."/>
        </authorList>
    </citation>
    <scope>NUCLEOTIDE SEQUENCE</scope>
    <source>
        <strain evidence="7">MO-923</strain>
    </source>
</reference>
<feature type="transmembrane region" description="Helical" evidence="6">
    <location>
        <begin position="180"/>
        <end position="198"/>
    </location>
</feature>
<feature type="transmembrane region" description="Helical" evidence="6">
    <location>
        <begin position="445"/>
        <end position="464"/>
    </location>
</feature>
<dbReference type="PRINTS" id="PR00447">
    <property type="entry name" value="NATRESASSCMP"/>
</dbReference>
<evidence type="ECO:0000256" key="1">
    <source>
        <dbReference type="ARBA" id="ARBA00004141"/>
    </source>
</evidence>
<evidence type="ECO:0000256" key="6">
    <source>
        <dbReference type="SAM" id="Phobius"/>
    </source>
</evidence>
<dbReference type="NCBIfam" id="NF037982">
    <property type="entry name" value="Nramp_1"/>
    <property type="match status" value="1"/>
</dbReference>
<keyword evidence="8" id="KW-1185">Reference proteome</keyword>
<comment type="subcellular location">
    <subcellularLocation>
        <location evidence="1">Membrane</location>
        <topology evidence="1">Multi-pass membrane protein</topology>
    </subcellularLocation>
</comment>
<dbReference type="GO" id="GO:0030026">
    <property type="term" value="P:intracellular manganese ion homeostasis"/>
    <property type="evidence" value="ECO:0007669"/>
    <property type="project" value="TreeGrafter"/>
</dbReference>
<dbReference type="InterPro" id="IPR001046">
    <property type="entry name" value="NRAMP_fam"/>
</dbReference>
<feature type="region of interest" description="Disordered" evidence="5">
    <location>
        <begin position="1"/>
        <end position="35"/>
    </location>
</feature>
<dbReference type="GO" id="GO:0005886">
    <property type="term" value="C:plasma membrane"/>
    <property type="evidence" value="ECO:0007669"/>
    <property type="project" value="TreeGrafter"/>
</dbReference>
<proteinExistence type="predicted"/>
<dbReference type="Pfam" id="PF01566">
    <property type="entry name" value="Nramp"/>
    <property type="match status" value="2"/>
</dbReference>
<comment type="caution">
    <text evidence="7">The sequence shown here is derived from an EMBL/GenBank/DDBJ whole genome shotgun (WGS) entry which is preliminary data.</text>
</comment>
<dbReference type="GO" id="GO:0005384">
    <property type="term" value="F:manganese ion transmembrane transporter activity"/>
    <property type="evidence" value="ECO:0007669"/>
    <property type="project" value="TreeGrafter"/>
</dbReference>
<dbReference type="NCBIfam" id="TIGR01197">
    <property type="entry name" value="nramp"/>
    <property type="match status" value="1"/>
</dbReference>
<dbReference type="GO" id="GO:0034755">
    <property type="term" value="P:iron ion transmembrane transport"/>
    <property type="evidence" value="ECO:0007669"/>
    <property type="project" value="TreeGrafter"/>
</dbReference>
<evidence type="ECO:0008006" key="9">
    <source>
        <dbReference type="Google" id="ProtNLM"/>
    </source>
</evidence>
<feature type="transmembrane region" description="Helical" evidence="6">
    <location>
        <begin position="403"/>
        <end position="424"/>
    </location>
</feature>
<gene>
    <name evidence="7" type="ORF">Clacol_003689</name>
</gene>
<protein>
    <recommendedName>
        <fullName evidence="9">Natural resistance-associated macrophage protein</fullName>
    </recommendedName>
</protein>
<feature type="transmembrane region" description="Helical" evidence="6">
    <location>
        <begin position="470"/>
        <end position="492"/>
    </location>
</feature>
<dbReference type="PANTHER" id="PTHR11706:SF101">
    <property type="entry name" value="MANGANESE TRANSPORTER SMF1"/>
    <property type="match status" value="1"/>
</dbReference>
<evidence type="ECO:0000256" key="5">
    <source>
        <dbReference type="SAM" id="MobiDB-lite"/>
    </source>
</evidence>
<keyword evidence="4 6" id="KW-0472">Membrane</keyword>
<feature type="transmembrane region" description="Helical" evidence="6">
    <location>
        <begin position="143"/>
        <end position="174"/>
    </location>
</feature>
<evidence type="ECO:0000313" key="7">
    <source>
        <dbReference type="EMBL" id="GJJ09466.1"/>
    </source>
</evidence>
<keyword evidence="2 6" id="KW-0812">Transmembrane</keyword>